<accession>A0A8J6QTA9</accession>
<dbReference type="InterPro" id="IPR012938">
    <property type="entry name" value="Glc/Sorbosone_DH"/>
</dbReference>
<keyword evidence="1" id="KW-1133">Transmembrane helix</keyword>
<sequence>MIKQLQRLMVFLLLLSGWLSAFLVTGLFGRTSLYLLLPVFLLGSGMGLMLKLTHIRATVLTLAVTAIAALALLNQFFPQHTPRLSALKGTPPDFFPASIEVPVVDELSAFMTERSLASSSTVTIQLIARLPAPARRMLIVDDRMYVTLSDLGAIYLIDQISTGQPSEHPILYHSGLDRPFGLAFSNGRLFVAEPYQVLELIDTSLDLLVDTEKILLDGLPDDGGHWMRALTSDSDGFLYLSIGSRCNACEEEDQRRATIVRIDPDTGETREFAYGLRNSLGLAVAPDTGQLWATDISRELQGRVPPPDELNRISAGEHYGWPYCYGQQTPDPLLGLEHLCRDSVPATVDLPPLCRPMGLVFGSSLAAPEEYRNSIYLLCGGSSYRASHPGPKIIRLPYDQGTISGPVMDFVRGWDPEWGAPIALAVSEQGDLFFSDEQSQAIYRVRWPVATKQGLEQGR</sequence>
<dbReference type="SUPFAM" id="SSF50952">
    <property type="entry name" value="Soluble quinoprotein glucose dehydrogenase"/>
    <property type="match status" value="1"/>
</dbReference>
<protein>
    <submittedName>
        <fullName evidence="3">PQQ-dependent sugar dehydrogenase</fullName>
    </submittedName>
</protein>
<reference evidence="3" key="1">
    <citation type="submission" date="2020-09" db="EMBL/GenBank/DDBJ databases">
        <title>Pelobacter alkaliphilus sp. nov., a novel anaerobic arsenate-reducing bacterium from terrestrial mud volcano.</title>
        <authorList>
            <person name="Khomyakova M.A."/>
            <person name="Merkel A.Y."/>
            <person name="Slobodkin A.I."/>
        </authorList>
    </citation>
    <scope>NUCLEOTIDE SEQUENCE</scope>
    <source>
        <strain evidence="3">M08fum</strain>
    </source>
</reference>
<dbReference type="InterPro" id="IPR011041">
    <property type="entry name" value="Quinoprot_gluc/sorb_DH_b-prop"/>
</dbReference>
<dbReference type="EMBL" id="JACWUN010000001">
    <property type="protein sequence ID" value="MBD1399140.1"/>
    <property type="molecule type" value="Genomic_DNA"/>
</dbReference>
<keyword evidence="4" id="KW-1185">Reference proteome</keyword>
<comment type="caution">
    <text evidence="3">The sequence shown here is derived from an EMBL/GenBank/DDBJ whole genome shotgun (WGS) entry which is preliminary data.</text>
</comment>
<dbReference type="Gene3D" id="2.120.10.30">
    <property type="entry name" value="TolB, C-terminal domain"/>
    <property type="match status" value="1"/>
</dbReference>
<gene>
    <name evidence="3" type="ORF">ICT70_00470</name>
</gene>
<feature type="transmembrane region" description="Helical" evidence="1">
    <location>
        <begin position="33"/>
        <end position="50"/>
    </location>
</feature>
<keyword evidence="1" id="KW-0472">Membrane</keyword>
<evidence type="ECO:0000313" key="3">
    <source>
        <dbReference type="EMBL" id="MBD1399140.1"/>
    </source>
</evidence>
<dbReference type="InterPro" id="IPR011042">
    <property type="entry name" value="6-blade_b-propeller_TolB-like"/>
</dbReference>
<dbReference type="PANTHER" id="PTHR33546:SF1">
    <property type="entry name" value="LARGE, MULTIFUNCTIONAL SECRETED PROTEIN"/>
    <property type="match status" value="1"/>
</dbReference>
<dbReference type="RefSeq" id="WP_191153416.1">
    <property type="nucleotide sequence ID" value="NZ_JACWUN010000001.1"/>
</dbReference>
<organism evidence="3 4">
    <name type="scientific">Pelovirga terrestris</name>
    <dbReference type="NCBI Taxonomy" id="2771352"/>
    <lineage>
        <taxon>Bacteria</taxon>
        <taxon>Pseudomonadati</taxon>
        <taxon>Thermodesulfobacteriota</taxon>
        <taxon>Desulfuromonadia</taxon>
        <taxon>Geobacterales</taxon>
        <taxon>Geobacteraceae</taxon>
        <taxon>Pelovirga</taxon>
    </lineage>
</organism>
<evidence type="ECO:0000259" key="2">
    <source>
        <dbReference type="Pfam" id="PF07995"/>
    </source>
</evidence>
<proteinExistence type="predicted"/>
<evidence type="ECO:0000256" key="1">
    <source>
        <dbReference type="SAM" id="Phobius"/>
    </source>
</evidence>
<feature type="domain" description="Glucose/Sorbosone dehydrogenase" evidence="2">
    <location>
        <begin position="215"/>
        <end position="324"/>
    </location>
</feature>
<feature type="transmembrane region" description="Helical" evidence="1">
    <location>
        <begin position="57"/>
        <end position="77"/>
    </location>
</feature>
<dbReference type="Proteomes" id="UP000632828">
    <property type="component" value="Unassembled WGS sequence"/>
</dbReference>
<keyword evidence="1" id="KW-0812">Transmembrane</keyword>
<evidence type="ECO:0000313" key="4">
    <source>
        <dbReference type="Proteomes" id="UP000632828"/>
    </source>
</evidence>
<dbReference type="Pfam" id="PF07995">
    <property type="entry name" value="GSDH"/>
    <property type="match status" value="1"/>
</dbReference>
<dbReference type="AlphaFoldDB" id="A0A8J6QTA9"/>
<name>A0A8J6QTA9_9BACT</name>
<dbReference type="PANTHER" id="PTHR33546">
    <property type="entry name" value="LARGE, MULTIFUNCTIONAL SECRETED PROTEIN-RELATED"/>
    <property type="match status" value="1"/>
</dbReference>